<evidence type="ECO:0000313" key="2">
    <source>
        <dbReference type="Proteomes" id="UP000625316"/>
    </source>
</evidence>
<proteinExistence type="predicted"/>
<sequence>MRKMPNRRNESNVAESRDIQVVDESEIALGQLFDKFVQASPGEQWVLQPAIEKVSAELAGARFRLFQSDVLVKETDLVLLNQIREEIDKAADNQTLIMSALKLAAFLGVFA</sequence>
<dbReference type="AlphaFoldDB" id="A0A928Z288"/>
<protein>
    <submittedName>
        <fullName evidence="1">Uncharacterized protein</fullName>
    </submittedName>
</protein>
<dbReference type="RefSeq" id="WP_264324978.1">
    <property type="nucleotide sequence ID" value="NZ_JADEXQ010000030.1"/>
</dbReference>
<gene>
    <name evidence="1" type="ORF">IQ266_10460</name>
</gene>
<accession>A0A928Z288</accession>
<dbReference type="Proteomes" id="UP000625316">
    <property type="component" value="Unassembled WGS sequence"/>
</dbReference>
<comment type="caution">
    <text evidence="1">The sequence shown here is derived from an EMBL/GenBank/DDBJ whole genome shotgun (WGS) entry which is preliminary data.</text>
</comment>
<reference evidence="1" key="1">
    <citation type="submission" date="2020-10" db="EMBL/GenBank/DDBJ databases">
        <authorList>
            <person name="Castelo-Branco R."/>
            <person name="Eusebio N."/>
            <person name="Adriana R."/>
            <person name="Vieira A."/>
            <person name="Brugerolle De Fraissinette N."/>
            <person name="Rezende De Castro R."/>
            <person name="Schneider M.P."/>
            <person name="Vasconcelos V."/>
            <person name="Leao P.N."/>
        </authorList>
    </citation>
    <scope>NUCLEOTIDE SEQUENCE</scope>
    <source>
        <strain evidence="1">LEGE 11480</strain>
    </source>
</reference>
<keyword evidence="2" id="KW-1185">Reference proteome</keyword>
<name>A0A928Z288_9CYAN</name>
<organism evidence="1 2">
    <name type="scientific">Romeriopsis navalis LEGE 11480</name>
    <dbReference type="NCBI Taxonomy" id="2777977"/>
    <lineage>
        <taxon>Bacteria</taxon>
        <taxon>Bacillati</taxon>
        <taxon>Cyanobacteriota</taxon>
        <taxon>Cyanophyceae</taxon>
        <taxon>Leptolyngbyales</taxon>
        <taxon>Leptolyngbyaceae</taxon>
        <taxon>Romeriopsis</taxon>
        <taxon>Romeriopsis navalis</taxon>
    </lineage>
</organism>
<evidence type="ECO:0000313" key="1">
    <source>
        <dbReference type="EMBL" id="MBE9030151.1"/>
    </source>
</evidence>
<dbReference type="EMBL" id="JADEXQ010000030">
    <property type="protein sequence ID" value="MBE9030151.1"/>
    <property type="molecule type" value="Genomic_DNA"/>
</dbReference>